<dbReference type="Proteomes" id="UP000693981">
    <property type="component" value="Unassembled WGS sequence"/>
</dbReference>
<organism evidence="2 3">
    <name type="scientific">Phytophthora boehmeriae</name>
    <dbReference type="NCBI Taxonomy" id="109152"/>
    <lineage>
        <taxon>Eukaryota</taxon>
        <taxon>Sar</taxon>
        <taxon>Stramenopiles</taxon>
        <taxon>Oomycota</taxon>
        <taxon>Peronosporomycetes</taxon>
        <taxon>Peronosporales</taxon>
        <taxon>Peronosporaceae</taxon>
        <taxon>Phytophthora</taxon>
    </lineage>
</organism>
<keyword evidence="3" id="KW-1185">Reference proteome</keyword>
<evidence type="ECO:0000256" key="1">
    <source>
        <dbReference type="SAM" id="Phobius"/>
    </source>
</evidence>
<feature type="non-terminal residue" evidence="2">
    <location>
        <position position="536"/>
    </location>
</feature>
<comment type="caution">
    <text evidence="2">The sequence shown here is derived from an EMBL/GenBank/DDBJ whole genome shotgun (WGS) entry which is preliminary data.</text>
</comment>
<gene>
    <name evidence="2" type="ORF">PHYBOEH_012002</name>
</gene>
<protein>
    <submittedName>
        <fullName evidence="2">Uncharacterized protein</fullName>
    </submittedName>
</protein>
<reference evidence="2" key="1">
    <citation type="submission" date="2021-02" db="EMBL/GenBank/DDBJ databases">
        <authorList>
            <person name="Palmer J.M."/>
        </authorList>
    </citation>
    <scope>NUCLEOTIDE SEQUENCE</scope>
    <source>
        <strain evidence="2">SCRP23</strain>
    </source>
</reference>
<proteinExistence type="predicted"/>
<sequence length="536" mass="58428">MSEETKLPMELADARNLVTYALRATDDYFREQGAEPNASIFELLNLPEGFESASSQDSGMVRALVKAANASMNLAVETHSHLRNLTVIDSILEFVQFPWTTGSGNLLFKGVTLDIPMDEDFLRRQLQLSNDTTESVVYGSEVPSGLFEINAKEECGRNGCVISPVGATLSTAPVDEGSQVRALPVCLDASGTEDYEATMNVDGSECQHRSSNSMLVFSFAKRIVGDAISSSVTNNSDSEALLVMLTNARQIYQITAGQLSWESTDLAATFQASCKASTCDGLAFALSDDQRQVIVGSEHVPVGNLTAYSPSLLSWTPLVTSNVQEVDRSDILKGDFVFPRNFEDSSGWNGVGGAYCERERGAFMDRVESAHLYSERSLQPAYQSALFWLFQHGVVKQKLTQATLAFGESEGYVDVTLSVPEISATLTFAGCALLLIMSVLLFFGGKAREADVEKHFKPHHLARVLLDDDAFSHRLLKCDLLNIGNKYLDSSELLDQFEISGLALRHRKRPSDVLIVPKAQQSTTASGASSQPGHML</sequence>
<feature type="transmembrane region" description="Helical" evidence="1">
    <location>
        <begin position="422"/>
        <end position="444"/>
    </location>
</feature>
<evidence type="ECO:0000313" key="3">
    <source>
        <dbReference type="Proteomes" id="UP000693981"/>
    </source>
</evidence>
<accession>A0A8T1VGL9</accession>
<keyword evidence="1" id="KW-0812">Transmembrane</keyword>
<dbReference type="OrthoDB" id="155731at2759"/>
<name>A0A8T1VGL9_9STRA</name>
<dbReference type="EMBL" id="JAGDFL010000961">
    <property type="protein sequence ID" value="KAG7379288.1"/>
    <property type="molecule type" value="Genomic_DNA"/>
</dbReference>
<evidence type="ECO:0000313" key="2">
    <source>
        <dbReference type="EMBL" id="KAG7379288.1"/>
    </source>
</evidence>
<keyword evidence="1" id="KW-0472">Membrane</keyword>
<dbReference type="AlphaFoldDB" id="A0A8T1VGL9"/>
<keyword evidence="1" id="KW-1133">Transmembrane helix</keyword>